<sequence>MTSVKALFPVGFRTKTIWINQNGNISECGVPLIFRLLKLWIFMREVLKKLYFLAERPNSLFRLFLF</sequence>
<proteinExistence type="predicted"/>
<accession>A0A8S5TPV9</accession>
<evidence type="ECO:0000313" key="1">
    <source>
        <dbReference type="EMBL" id="DAF65160.1"/>
    </source>
</evidence>
<protein>
    <submittedName>
        <fullName evidence="1">Uncharacterized protein</fullName>
    </submittedName>
</protein>
<organism evidence="1">
    <name type="scientific">Myoviridae sp. ct2AC8</name>
    <dbReference type="NCBI Taxonomy" id="2827655"/>
    <lineage>
        <taxon>Viruses</taxon>
        <taxon>Duplodnaviria</taxon>
        <taxon>Heunggongvirae</taxon>
        <taxon>Uroviricota</taxon>
        <taxon>Caudoviricetes</taxon>
    </lineage>
</organism>
<reference evidence="1" key="1">
    <citation type="journal article" date="2021" name="Proc. Natl. Acad. Sci. U.S.A.">
        <title>A Catalog of Tens of Thousands of Viruses from Human Metagenomes Reveals Hidden Associations with Chronic Diseases.</title>
        <authorList>
            <person name="Tisza M.J."/>
            <person name="Buck C.B."/>
        </authorList>
    </citation>
    <scope>NUCLEOTIDE SEQUENCE</scope>
    <source>
        <strain evidence="1">Ct2AC8</strain>
    </source>
</reference>
<dbReference type="EMBL" id="BK032875">
    <property type="protein sequence ID" value="DAF65160.1"/>
    <property type="molecule type" value="Genomic_DNA"/>
</dbReference>
<name>A0A8S5TPV9_9CAUD</name>